<dbReference type="AlphaFoldDB" id="A0A3N4IC93"/>
<keyword evidence="13" id="KW-1185">Reference proteome</keyword>
<dbReference type="GO" id="GO:0006620">
    <property type="term" value="P:post-translational protein targeting to endoplasmic reticulum membrane"/>
    <property type="evidence" value="ECO:0007669"/>
    <property type="project" value="TreeGrafter"/>
</dbReference>
<protein>
    <submittedName>
        <fullName evidence="12">DnaJ-domain-containing protein</fullName>
    </submittedName>
</protein>
<dbReference type="SUPFAM" id="SSF158702">
    <property type="entry name" value="Sec63 N-terminal domain-like"/>
    <property type="match status" value="1"/>
</dbReference>
<proteinExistence type="predicted"/>
<dbReference type="Gene3D" id="1.10.150.20">
    <property type="entry name" value="5' to 3' exonuclease, C-terminal subdomain"/>
    <property type="match status" value="1"/>
</dbReference>
<dbReference type="GO" id="GO:0003723">
    <property type="term" value="F:RNA binding"/>
    <property type="evidence" value="ECO:0007669"/>
    <property type="project" value="TreeGrafter"/>
</dbReference>
<reference evidence="12 13" key="1">
    <citation type="journal article" date="2018" name="Nat. Ecol. Evol.">
        <title>Pezizomycetes genomes reveal the molecular basis of ectomycorrhizal truffle lifestyle.</title>
        <authorList>
            <person name="Murat C."/>
            <person name="Payen T."/>
            <person name="Noel B."/>
            <person name="Kuo A."/>
            <person name="Morin E."/>
            <person name="Chen J."/>
            <person name="Kohler A."/>
            <person name="Krizsan K."/>
            <person name="Balestrini R."/>
            <person name="Da Silva C."/>
            <person name="Montanini B."/>
            <person name="Hainaut M."/>
            <person name="Levati E."/>
            <person name="Barry K.W."/>
            <person name="Belfiori B."/>
            <person name="Cichocki N."/>
            <person name="Clum A."/>
            <person name="Dockter R.B."/>
            <person name="Fauchery L."/>
            <person name="Guy J."/>
            <person name="Iotti M."/>
            <person name="Le Tacon F."/>
            <person name="Lindquist E.A."/>
            <person name="Lipzen A."/>
            <person name="Malagnac F."/>
            <person name="Mello A."/>
            <person name="Molinier V."/>
            <person name="Miyauchi S."/>
            <person name="Poulain J."/>
            <person name="Riccioni C."/>
            <person name="Rubini A."/>
            <person name="Sitrit Y."/>
            <person name="Splivallo R."/>
            <person name="Traeger S."/>
            <person name="Wang M."/>
            <person name="Zifcakova L."/>
            <person name="Wipf D."/>
            <person name="Zambonelli A."/>
            <person name="Paolocci F."/>
            <person name="Nowrousian M."/>
            <person name="Ottonello S."/>
            <person name="Baldrian P."/>
            <person name="Spatafora J.W."/>
            <person name="Henrissat B."/>
            <person name="Nagy L.G."/>
            <person name="Aury J.M."/>
            <person name="Wincker P."/>
            <person name="Grigoriev I.V."/>
            <person name="Bonfante P."/>
            <person name="Martin F.M."/>
        </authorList>
    </citation>
    <scope>NUCLEOTIDE SEQUENCE [LARGE SCALE GENOMIC DNA]</scope>
    <source>
        <strain evidence="12 13">RN42</strain>
    </source>
</reference>
<dbReference type="SMART" id="SM00973">
    <property type="entry name" value="Sec63"/>
    <property type="match status" value="1"/>
</dbReference>
<dbReference type="InterPro" id="IPR014756">
    <property type="entry name" value="Ig_E-set"/>
</dbReference>
<dbReference type="Gene3D" id="1.10.287.110">
    <property type="entry name" value="DnaJ domain"/>
    <property type="match status" value="1"/>
</dbReference>
<dbReference type="GO" id="GO:0008320">
    <property type="term" value="F:protein transmembrane transporter activity"/>
    <property type="evidence" value="ECO:0007669"/>
    <property type="project" value="TreeGrafter"/>
</dbReference>
<keyword evidence="2" id="KW-0813">Transport</keyword>
<evidence type="ECO:0000256" key="4">
    <source>
        <dbReference type="ARBA" id="ARBA00022824"/>
    </source>
</evidence>
<keyword evidence="6 10" id="KW-1133">Transmembrane helix</keyword>
<keyword evidence="7 10" id="KW-0472">Membrane</keyword>
<keyword evidence="5" id="KW-0653">Protein transport</keyword>
<feature type="transmembrane region" description="Helical" evidence="10">
    <location>
        <begin position="73"/>
        <end position="94"/>
    </location>
</feature>
<dbReference type="GO" id="GO:0031207">
    <property type="term" value="C:Sec62/Sec63 complex"/>
    <property type="evidence" value="ECO:0007669"/>
    <property type="project" value="TreeGrafter"/>
</dbReference>
<evidence type="ECO:0000256" key="9">
    <source>
        <dbReference type="SAM" id="MobiDB-lite"/>
    </source>
</evidence>
<evidence type="ECO:0000256" key="2">
    <source>
        <dbReference type="ARBA" id="ARBA00022448"/>
    </source>
</evidence>
<accession>A0A3N4IC93</accession>
<keyword evidence="8" id="KW-0143">Chaperone</keyword>
<keyword evidence="4" id="KW-0256">Endoplasmic reticulum</keyword>
<evidence type="ECO:0000256" key="5">
    <source>
        <dbReference type="ARBA" id="ARBA00022927"/>
    </source>
</evidence>
<feature type="compositionally biased region" description="Acidic residues" evidence="9">
    <location>
        <begin position="658"/>
        <end position="671"/>
    </location>
</feature>
<sequence length="671" mass="75423">MSTEYNYDDQGQFFPYFVVTMLGLVLVPTTWSTLVAKDTKQKGETLVNTGFRPPRHDLIQAARRKIAKQEKNIKRFFLISAGWALFSYMIYLIVTTENVAGKVWDPYEILNIGRSADEKAIKKHYKKLSLQFHPDKVKATGNETIEDLNERFVQLTKAYKALTDEEIRNNYIQYGHPDGKQSFSIGIALPKWIVAEGNTYYVLAVYGILFGIVLPYTVGKWWYGTRRFTKDGVVTESAGRLFKDYTEETDERKLVETLSLGEEMREAVEKNPNLWSSGQLATIERKIAPVIGEKSLNFLNGQEGWRRKALALLWAYLYRIDLDDKLETVKLEVGTRAVALNKSFFAIALAYGNVLPALSSININQSLIQAVAPGESPLMQLPNFTAEVVKAAETDAGRHHFTIQQFMAIPEDRRKKLLVSSNLLSEGQYDQAMAFAKKLPALTVESAFFKVTGEKVVLPNSLVQFVVKARIVPPGDKPTPVPAKDLLEEDEAEDDVNALIGRSDKKTTPSTIPYAHAPYYPKDHLPQWQLFLGDAKQDKIIIPPTAFTTFDSVTDSGVVTLKLQFQAPPQPGEYTFTMHLHSDSYIGVDTKRNVTMEVSQPQEAAPVEDDEISEPDEDSFAGQMAQMKGEKAGKKRRAHQHDSDDEDDESDTDGKSDEDSDTDTDTDTDEE</sequence>
<dbReference type="PANTHER" id="PTHR24075:SF0">
    <property type="entry name" value="TRANSLOCATION PROTEIN SEC63 HOMOLOG"/>
    <property type="match status" value="1"/>
</dbReference>
<feature type="compositionally biased region" description="Acidic residues" evidence="9">
    <location>
        <begin position="606"/>
        <end position="619"/>
    </location>
</feature>
<dbReference type="OrthoDB" id="1734229at2759"/>
<dbReference type="SUPFAM" id="SSF81296">
    <property type="entry name" value="E set domains"/>
    <property type="match status" value="1"/>
</dbReference>
<feature type="transmembrane region" description="Helical" evidence="10">
    <location>
        <begin position="13"/>
        <end position="36"/>
    </location>
</feature>
<feature type="region of interest" description="Disordered" evidence="9">
    <location>
        <begin position="599"/>
        <end position="671"/>
    </location>
</feature>
<comment type="subcellular location">
    <subcellularLocation>
        <location evidence="1">Endoplasmic reticulum membrane</location>
        <topology evidence="1">Multi-pass membrane protein</topology>
    </subcellularLocation>
</comment>
<evidence type="ECO:0000256" key="1">
    <source>
        <dbReference type="ARBA" id="ARBA00004477"/>
    </source>
</evidence>
<evidence type="ECO:0000313" key="13">
    <source>
        <dbReference type="Proteomes" id="UP000275078"/>
    </source>
</evidence>
<dbReference type="InterPro" id="IPR036869">
    <property type="entry name" value="J_dom_sf"/>
</dbReference>
<dbReference type="GO" id="GO:0006614">
    <property type="term" value="P:SRP-dependent cotranslational protein targeting to membrane"/>
    <property type="evidence" value="ECO:0007669"/>
    <property type="project" value="TreeGrafter"/>
</dbReference>
<gene>
    <name evidence="12" type="ORF">BJ508DRAFT_413746</name>
</gene>
<name>A0A3N4IC93_ASCIM</name>
<evidence type="ECO:0000313" key="12">
    <source>
        <dbReference type="EMBL" id="RPA83086.1"/>
    </source>
</evidence>
<dbReference type="InterPro" id="IPR035892">
    <property type="entry name" value="C2_domain_sf"/>
</dbReference>
<dbReference type="InterPro" id="IPR004179">
    <property type="entry name" value="Sec63-dom"/>
</dbReference>
<dbReference type="EMBL" id="ML119667">
    <property type="protein sequence ID" value="RPA83086.1"/>
    <property type="molecule type" value="Genomic_DNA"/>
</dbReference>
<dbReference type="InterPro" id="IPR001623">
    <property type="entry name" value="DnaJ_domain"/>
</dbReference>
<dbReference type="STRING" id="1160509.A0A3N4IC93"/>
<dbReference type="FunFam" id="1.10.287.110:FF:000039">
    <property type="entry name" value="Protein translocation complex component (Npl1)"/>
    <property type="match status" value="1"/>
</dbReference>
<organism evidence="12 13">
    <name type="scientific">Ascobolus immersus RN42</name>
    <dbReference type="NCBI Taxonomy" id="1160509"/>
    <lineage>
        <taxon>Eukaryota</taxon>
        <taxon>Fungi</taxon>
        <taxon>Dikarya</taxon>
        <taxon>Ascomycota</taxon>
        <taxon>Pezizomycotina</taxon>
        <taxon>Pezizomycetes</taxon>
        <taxon>Pezizales</taxon>
        <taxon>Ascobolaceae</taxon>
        <taxon>Ascobolus</taxon>
    </lineage>
</organism>
<dbReference type="PANTHER" id="PTHR24075">
    <property type="entry name" value="SEC63 DOMAIN-CONTAINING"/>
    <property type="match status" value="1"/>
</dbReference>
<dbReference type="CDD" id="cd06257">
    <property type="entry name" value="DnaJ"/>
    <property type="match status" value="1"/>
</dbReference>
<dbReference type="Proteomes" id="UP000275078">
    <property type="component" value="Unassembled WGS sequence"/>
</dbReference>
<dbReference type="PROSITE" id="PS50076">
    <property type="entry name" value="DNAJ_2"/>
    <property type="match status" value="1"/>
</dbReference>
<evidence type="ECO:0000259" key="11">
    <source>
        <dbReference type="PROSITE" id="PS50076"/>
    </source>
</evidence>
<evidence type="ECO:0000256" key="10">
    <source>
        <dbReference type="SAM" id="Phobius"/>
    </source>
</evidence>
<feature type="transmembrane region" description="Helical" evidence="10">
    <location>
        <begin position="199"/>
        <end position="218"/>
    </location>
</feature>
<dbReference type="Gene3D" id="2.60.40.150">
    <property type="entry name" value="C2 domain"/>
    <property type="match status" value="1"/>
</dbReference>
<feature type="domain" description="J" evidence="11">
    <location>
        <begin position="105"/>
        <end position="175"/>
    </location>
</feature>
<dbReference type="Pfam" id="PF00226">
    <property type="entry name" value="DnaJ"/>
    <property type="match status" value="1"/>
</dbReference>
<evidence type="ECO:0000256" key="3">
    <source>
        <dbReference type="ARBA" id="ARBA00022692"/>
    </source>
</evidence>
<dbReference type="PRINTS" id="PR00625">
    <property type="entry name" value="JDOMAIN"/>
</dbReference>
<keyword evidence="3 10" id="KW-0812">Transmembrane</keyword>
<evidence type="ECO:0000256" key="8">
    <source>
        <dbReference type="ARBA" id="ARBA00023186"/>
    </source>
</evidence>
<dbReference type="SUPFAM" id="SSF46565">
    <property type="entry name" value="Chaperone J-domain"/>
    <property type="match status" value="1"/>
</dbReference>
<evidence type="ECO:0000256" key="7">
    <source>
        <dbReference type="ARBA" id="ARBA00023136"/>
    </source>
</evidence>
<evidence type="ECO:0000256" key="6">
    <source>
        <dbReference type="ARBA" id="ARBA00022989"/>
    </source>
</evidence>
<dbReference type="Pfam" id="PF02889">
    <property type="entry name" value="Sec63"/>
    <property type="match status" value="1"/>
</dbReference>
<dbReference type="SMART" id="SM00271">
    <property type="entry name" value="DnaJ"/>
    <property type="match status" value="1"/>
</dbReference>